<dbReference type="Proteomes" id="UP001152888">
    <property type="component" value="Unassembled WGS sequence"/>
</dbReference>
<organism evidence="1 2">
    <name type="scientific">Acanthoscelides obtectus</name>
    <name type="common">Bean weevil</name>
    <name type="synonym">Bruchus obtectus</name>
    <dbReference type="NCBI Taxonomy" id="200917"/>
    <lineage>
        <taxon>Eukaryota</taxon>
        <taxon>Metazoa</taxon>
        <taxon>Ecdysozoa</taxon>
        <taxon>Arthropoda</taxon>
        <taxon>Hexapoda</taxon>
        <taxon>Insecta</taxon>
        <taxon>Pterygota</taxon>
        <taxon>Neoptera</taxon>
        <taxon>Endopterygota</taxon>
        <taxon>Coleoptera</taxon>
        <taxon>Polyphaga</taxon>
        <taxon>Cucujiformia</taxon>
        <taxon>Chrysomeloidea</taxon>
        <taxon>Chrysomelidae</taxon>
        <taxon>Bruchinae</taxon>
        <taxon>Bruchini</taxon>
        <taxon>Acanthoscelides</taxon>
    </lineage>
</organism>
<dbReference type="PANTHER" id="PTHR15681">
    <property type="entry name" value="MAD2L1-BINDING PROTEIN"/>
    <property type="match status" value="1"/>
</dbReference>
<dbReference type="GO" id="GO:0005634">
    <property type="term" value="C:nucleus"/>
    <property type="evidence" value="ECO:0007669"/>
    <property type="project" value="InterPro"/>
</dbReference>
<dbReference type="AlphaFoldDB" id="A0A9P0LDC7"/>
<dbReference type="PANTHER" id="PTHR15681:SF1">
    <property type="entry name" value="MAD2L1-BINDING PROTEIN"/>
    <property type="match status" value="1"/>
</dbReference>
<proteinExistence type="predicted"/>
<evidence type="ECO:0000313" key="2">
    <source>
        <dbReference type="Proteomes" id="UP001152888"/>
    </source>
</evidence>
<dbReference type="GO" id="GO:0007096">
    <property type="term" value="P:regulation of exit from mitosis"/>
    <property type="evidence" value="ECO:0007669"/>
    <property type="project" value="InterPro"/>
</dbReference>
<gene>
    <name evidence="1" type="ORF">ACAOBT_LOCUS22161</name>
</gene>
<dbReference type="InterPro" id="IPR009511">
    <property type="entry name" value="MAD1/Cdc20-bound-Mad2-bd"/>
</dbReference>
<reference evidence="1" key="1">
    <citation type="submission" date="2022-03" db="EMBL/GenBank/DDBJ databases">
        <authorList>
            <person name="Sayadi A."/>
        </authorList>
    </citation>
    <scope>NUCLEOTIDE SEQUENCE</scope>
</reference>
<dbReference type="OrthoDB" id="6334764at2759"/>
<accession>A0A9P0LDC7</accession>
<keyword evidence="2" id="KW-1185">Reference proteome</keyword>
<dbReference type="EMBL" id="CAKOFQ010007202">
    <property type="protein sequence ID" value="CAH1994508.1"/>
    <property type="molecule type" value="Genomic_DNA"/>
</dbReference>
<sequence>MEKHNIAARHEGKVLPTVINLGISELILTPLICASLVGEIFKGLLYQKNQIPYPYGWMESMVIKKRKKPEVDRSKRENMTVSNHYRTVSSAYDTIEEIVKAFKEEFLNNAEHIKEVVIIFGTMPQSPKEMFSISISDLAVGHIERNHIAYMNKYQQKILRNIFLSQDWMDSIDSSVSCTNTFVYLKKNSSGTISSNSDTFIPSRPLTFSQGLKHTKINIKSEYNLDSNCCDNLIIYGQSKASQTISSEATEVDSETLSETWYQFKDMVKGFRDCYVNKVSACELW</sequence>
<dbReference type="InterPro" id="IPR053729">
    <property type="entry name" value="MAD2L1BP_domain_sf"/>
</dbReference>
<evidence type="ECO:0000313" key="1">
    <source>
        <dbReference type="EMBL" id="CAH1994508.1"/>
    </source>
</evidence>
<name>A0A9P0LDC7_ACAOB</name>
<dbReference type="Gene3D" id="3.30.900.20">
    <property type="match status" value="1"/>
</dbReference>
<protein>
    <submittedName>
        <fullName evidence="1">Uncharacterized protein</fullName>
    </submittedName>
</protein>
<comment type="caution">
    <text evidence="1">The sequence shown here is derived from an EMBL/GenBank/DDBJ whole genome shotgun (WGS) entry which is preliminary data.</text>
</comment>
<dbReference type="Pfam" id="PF06581">
    <property type="entry name" value="p31comet"/>
    <property type="match status" value="1"/>
</dbReference>